<evidence type="ECO:0000256" key="1">
    <source>
        <dbReference type="ARBA" id="ARBA00001946"/>
    </source>
</evidence>
<feature type="domain" description="Glutathione synthase substrate-binding" evidence="15">
    <location>
        <begin position="254"/>
        <end position="340"/>
    </location>
</feature>
<evidence type="ECO:0000313" key="16">
    <source>
        <dbReference type="Proteomes" id="UP000887561"/>
    </source>
</evidence>
<reference evidence="17" key="1">
    <citation type="submission" date="2022-11" db="UniProtKB">
        <authorList>
            <consortium name="WormBaseParasite"/>
        </authorList>
    </citation>
    <scope>IDENTIFICATION</scope>
</reference>
<organism evidence="16 17">
    <name type="scientific">Meloidogyne javanica</name>
    <name type="common">Root-knot nematode worm</name>
    <dbReference type="NCBI Taxonomy" id="6303"/>
    <lineage>
        <taxon>Eukaryota</taxon>
        <taxon>Metazoa</taxon>
        <taxon>Ecdysozoa</taxon>
        <taxon>Nematoda</taxon>
        <taxon>Chromadorea</taxon>
        <taxon>Rhabditida</taxon>
        <taxon>Tylenchina</taxon>
        <taxon>Tylenchomorpha</taxon>
        <taxon>Tylenchoidea</taxon>
        <taxon>Meloidogynidae</taxon>
        <taxon>Meloidogyninae</taxon>
        <taxon>Meloidogyne</taxon>
        <taxon>Meloidogyne incognita group</taxon>
    </lineage>
</organism>
<keyword evidence="7" id="KW-0317">Glutathione biosynthesis</keyword>
<dbReference type="AlphaFoldDB" id="A0A915MAB3"/>
<dbReference type="Gene3D" id="3.30.1490.80">
    <property type="match status" value="1"/>
</dbReference>
<feature type="region of interest" description="Disordered" evidence="14">
    <location>
        <begin position="1014"/>
        <end position="1141"/>
    </location>
</feature>
<dbReference type="GO" id="GO:0005524">
    <property type="term" value="F:ATP binding"/>
    <property type="evidence" value="ECO:0007669"/>
    <property type="project" value="UniProtKB-KW"/>
</dbReference>
<feature type="compositionally biased region" description="Polar residues" evidence="14">
    <location>
        <begin position="1060"/>
        <end position="1079"/>
    </location>
</feature>
<dbReference type="SUPFAM" id="SSF52440">
    <property type="entry name" value="PreATP-grasp domain"/>
    <property type="match status" value="1"/>
</dbReference>
<evidence type="ECO:0000256" key="14">
    <source>
        <dbReference type="SAM" id="MobiDB-lite"/>
    </source>
</evidence>
<dbReference type="InterPro" id="IPR005615">
    <property type="entry name" value="Glutathione_synthase"/>
</dbReference>
<dbReference type="PANTHER" id="PTHR11130:SF0">
    <property type="entry name" value="GLUTATHIONE SYNTHETASE"/>
    <property type="match status" value="1"/>
</dbReference>
<proteinExistence type="inferred from homology"/>
<dbReference type="WBParaSite" id="scaffold35085_cov345.g22212">
    <property type="protein sequence ID" value="scaffold35085_cov345.g22212"/>
    <property type="gene ID" value="scaffold35085_cov345.g22212"/>
</dbReference>
<sequence length="1178" mass="135578">MENLIISELQNGKTYSNNNHVINKHVNNHCIKNIANNYVVEVIENEDMLKELTEYSINYAHSIGFVGLWSEQKKFTDISVVPPMTLLPSPFPMELFQKATSVQSTLNELYYRISLDYDFLIEAYREVVKADKWVGRQVEMMKLVHAEGIRQKFVLQVQRADYMTHCEDGQKIELKQIEVNFGPGGVGFAPKVTKLHNKMIEKVENLHGCTPNAMSEAALPKAKKIAEALFQAWKVFGDAKAIVVLVFDSNFYPIQHHEQLQFVQFELEKIARNAGSILNISKMTLEECAERMSLNESDYSLMIGESKRVAVVYMEKEWNCQLNMERSTAIISPNIRSQLSGTKKVQQLLAKPGMLERFLADRPKKIAELRSTFTGIWSLEGNDSFTQALVTDAINSPQNYVLKALRDDGVGNFFDEKLAEMLQTIINAVAIGGGSHDCQMNLADIATSMLPMGRYLRITGLIFVLNSISIAYGRHHYMNPDMPPLAHQNQQMFANKHTHADADHQMIGNKRPRSELENPAQLDGPHSFVRKTNKKRKIVENPKIMLVIWGANGEIIEDPHIMLRHMEKGEGFVSNAEHLPRTELTPLIDCSEDLPENGIQTEHCHYDLHVGNGITNITFRNPEIKGKVEISYALNEESQRISYIEDIENLKVAKDQNHIAQKDFHQKHDPNSEEVDHRNILHLFYHNFKPYTYIYHIHGIIFWRGPDKENPSPVPLVANEGCAHVEYDIDHGGLLFKICYYYYIYFYNSDHSFGNMPYEFYYDKVTGNFRITIKNGYGLDPLRKNEQNYGSIRIAVAYNKESFRIKERRVYTFKIADYLRDSHDNFEKAANHAHTEKKPSRILYLWADKEKMKYGPFPLHQREYSLEFKIKNNMNGNACDKPFSSAPMNWNKWLKIRDEDDEEILSIESTKIEHQSDGVLIAQVKLRKTIAEGFQLHIDCGEYKADYVMKFNKVVDKSDWTTLESKLETNPEIQLRVKYVDQSDQPQKSQFELRYKYSGRGEHPLMEEEFGVNNQLPNNQLAYPQDFGKNNKMSNNSPAYPQGENQSHSFMKGKTADNYPHSQSSRPNSYQNPIDFQQHQDMDVPNSPSMHSRNTPSHYDSDDDFYSPSYSPDPYSSPPYAPQRPEFEPQNSTEDAEGYQDYGDQYRHTAPANMHGPYNAHAPHYGRAPGHFNNGIMA</sequence>
<dbReference type="InterPro" id="IPR014049">
    <property type="entry name" value="Glutathione_synthase_N_euk"/>
</dbReference>
<keyword evidence="10" id="KW-0067">ATP-binding</keyword>
<evidence type="ECO:0000256" key="12">
    <source>
        <dbReference type="ARBA" id="ARBA00030403"/>
    </source>
</evidence>
<dbReference type="GO" id="GO:0043295">
    <property type="term" value="F:glutathione binding"/>
    <property type="evidence" value="ECO:0007669"/>
    <property type="project" value="TreeGrafter"/>
</dbReference>
<dbReference type="Proteomes" id="UP000887561">
    <property type="component" value="Unplaced"/>
</dbReference>
<name>A0A915MAB3_MELJA</name>
<dbReference type="InterPro" id="IPR016185">
    <property type="entry name" value="PreATP-grasp_dom_sf"/>
</dbReference>
<dbReference type="Gene3D" id="1.10.1080.10">
    <property type="entry name" value="Glutathione Synthetase, Chain A, domain 3"/>
    <property type="match status" value="1"/>
</dbReference>
<dbReference type="InterPro" id="IPR014042">
    <property type="entry name" value="Glutathione_synthase_a-hlx"/>
</dbReference>
<evidence type="ECO:0000313" key="17">
    <source>
        <dbReference type="WBParaSite" id="scaffold35085_cov345.g22212"/>
    </source>
</evidence>
<feature type="compositionally biased region" description="Polar residues" evidence="14">
    <location>
        <begin position="1031"/>
        <end position="1049"/>
    </location>
</feature>
<evidence type="ECO:0000256" key="5">
    <source>
        <dbReference type="ARBA" id="ARBA00020821"/>
    </source>
</evidence>
<evidence type="ECO:0000256" key="4">
    <source>
        <dbReference type="ARBA" id="ARBA00012214"/>
    </source>
</evidence>
<dbReference type="GO" id="GO:0005829">
    <property type="term" value="C:cytosol"/>
    <property type="evidence" value="ECO:0007669"/>
    <property type="project" value="TreeGrafter"/>
</dbReference>
<evidence type="ECO:0000259" key="15">
    <source>
        <dbReference type="Pfam" id="PF03199"/>
    </source>
</evidence>
<dbReference type="InterPro" id="IPR037013">
    <property type="entry name" value="GSH-S_sub-bd_sf"/>
</dbReference>
<keyword evidence="6" id="KW-0436">Ligase</keyword>
<keyword evidence="9" id="KW-0547">Nucleotide-binding</keyword>
<evidence type="ECO:0000256" key="13">
    <source>
        <dbReference type="ARBA" id="ARBA00048871"/>
    </source>
</evidence>
<evidence type="ECO:0000256" key="8">
    <source>
        <dbReference type="ARBA" id="ARBA00022723"/>
    </source>
</evidence>
<dbReference type="GO" id="GO:0046872">
    <property type="term" value="F:metal ion binding"/>
    <property type="evidence" value="ECO:0007669"/>
    <property type="project" value="UniProtKB-KW"/>
</dbReference>
<keyword evidence="11" id="KW-0460">Magnesium</keyword>
<dbReference type="InterPro" id="IPR004887">
    <property type="entry name" value="GSH_synth_subst-bd"/>
</dbReference>
<evidence type="ECO:0000256" key="3">
    <source>
        <dbReference type="ARBA" id="ARBA00010385"/>
    </source>
</evidence>
<dbReference type="Gene3D" id="3.40.50.1760">
    <property type="entry name" value="Glutathione synthase, substrate-binding domain superfamily, eukaryotic"/>
    <property type="match status" value="1"/>
</dbReference>
<evidence type="ECO:0000256" key="10">
    <source>
        <dbReference type="ARBA" id="ARBA00022840"/>
    </source>
</evidence>
<dbReference type="Gene3D" id="3.30.1490.50">
    <property type="match status" value="1"/>
</dbReference>
<evidence type="ECO:0000256" key="11">
    <source>
        <dbReference type="ARBA" id="ARBA00022842"/>
    </source>
</evidence>
<dbReference type="PANTHER" id="PTHR11130">
    <property type="entry name" value="GLUTATHIONE SYNTHETASE"/>
    <property type="match status" value="1"/>
</dbReference>
<dbReference type="GO" id="GO:0004363">
    <property type="term" value="F:glutathione synthase activity"/>
    <property type="evidence" value="ECO:0007669"/>
    <property type="project" value="UniProtKB-EC"/>
</dbReference>
<keyword evidence="8" id="KW-0479">Metal-binding</keyword>
<dbReference type="Pfam" id="PF03199">
    <property type="entry name" value="GSH_synthase"/>
    <property type="match status" value="1"/>
</dbReference>
<comment type="cofactor">
    <cofactor evidence="1">
        <name>Mg(2+)</name>
        <dbReference type="ChEBI" id="CHEBI:18420"/>
    </cofactor>
</comment>
<evidence type="ECO:0000256" key="2">
    <source>
        <dbReference type="ARBA" id="ARBA00004965"/>
    </source>
</evidence>
<dbReference type="Pfam" id="PF03917">
    <property type="entry name" value="GSH_synth_ATP"/>
    <property type="match status" value="1"/>
</dbReference>
<feature type="compositionally biased region" description="Polar residues" evidence="14">
    <location>
        <begin position="1086"/>
        <end position="1095"/>
    </location>
</feature>
<dbReference type="EC" id="6.3.2.3" evidence="4"/>
<comment type="similarity">
    <text evidence="3">Belongs to the eukaryotic GSH synthase family.</text>
</comment>
<dbReference type="Gene3D" id="3.30.470.20">
    <property type="entry name" value="ATP-grasp fold, B domain"/>
    <property type="match status" value="1"/>
</dbReference>
<comment type="catalytic activity">
    <reaction evidence="13">
        <text>gamma-L-glutamyl-L-cysteine + glycine + ATP = glutathione + ADP + phosphate + H(+)</text>
        <dbReference type="Rhea" id="RHEA:13557"/>
        <dbReference type="ChEBI" id="CHEBI:15378"/>
        <dbReference type="ChEBI" id="CHEBI:30616"/>
        <dbReference type="ChEBI" id="CHEBI:43474"/>
        <dbReference type="ChEBI" id="CHEBI:57305"/>
        <dbReference type="ChEBI" id="CHEBI:57925"/>
        <dbReference type="ChEBI" id="CHEBI:58173"/>
        <dbReference type="ChEBI" id="CHEBI:456216"/>
        <dbReference type="EC" id="6.3.2.3"/>
    </reaction>
    <physiologicalReaction direction="left-to-right" evidence="13">
        <dbReference type="Rhea" id="RHEA:13558"/>
    </physiologicalReaction>
</comment>
<keyword evidence="16" id="KW-1185">Reference proteome</keyword>
<dbReference type="SUPFAM" id="SSF56059">
    <property type="entry name" value="Glutathione synthetase ATP-binding domain-like"/>
    <property type="match status" value="1"/>
</dbReference>
<evidence type="ECO:0000256" key="9">
    <source>
        <dbReference type="ARBA" id="ARBA00022741"/>
    </source>
</evidence>
<protein>
    <recommendedName>
        <fullName evidence="5">Glutathione synthetase</fullName>
        <ecNumber evidence="4">6.3.2.3</ecNumber>
    </recommendedName>
    <alternativeName>
        <fullName evidence="12">Glutathione synthase</fullName>
    </alternativeName>
</protein>
<evidence type="ECO:0000256" key="6">
    <source>
        <dbReference type="ARBA" id="ARBA00022598"/>
    </source>
</evidence>
<dbReference type="InterPro" id="IPR014709">
    <property type="entry name" value="Glutathione_synthase_C_euk"/>
</dbReference>
<evidence type="ECO:0000256" key="7">
    <source>
        <dbReference type="ARBA" id="ARBA00022684"/>
    </source>
</evidence>
<accession>A0A915MAB3</accession>
<comment type="pathway">
    <text evidence="2">Sulfur metabolism; glutathione biosynthesis; glutathione from L-cysteine and L-glutamate: step 2/2.</text>
</comment>